<name>A0ABW1NXV9_9PSEU</name>
<keyword evidence="3" id="KW-1185">Reference proteome</keyword>
<reference evidence="3" key="1">
    <citation type="journal article" date="2019" name="Int. J. Syst. Evol. Microbiol.">
        <title>The Global Catalogue of Microorganisms (GCM) 10K type strain sequencing project: providing services to taxonomists for standard genome sequencing and annotation.</title>
        <authorList>
            <consortium name="The Broad Institute Genomics Platform"/>
            <consortium name="The Broad Institute Genome Sequencing Center for Infectious Disease"/>
            <person name="Wu L."/>
            <person name="Ma J."/>
        </authorList>
    </citation>
    <scope>NUCLEOTIDE SEQUENCE [LARGE SCALE GENOMIC DNA]</scope>
    <source>
        <strain evidence="3">CGMCC 4.7246</strain>
    </source>
</reference>
<evidence type="ECO:0000313" key="3">
    <source>
        <dbReference type="Proteomes" id="UP001596220"/>
    </source>
</evidence>
<dbReference type="Proteomes" id="UP001596220">
    <property type="component" value="Unassembled WGS sequence"/>
</dbReference>
<dbReference type="RefSeq" id="WP_380632222.1">
    <property type="nucleotide sequence ID" value="NZ_JBHSQO010000002.1"/>
</dbReference>
<comment type="caution">
    <text evidence="2">The sequence shown here is derived from an EMBL/GenBank/DDBJ whole genome shotgun (WGS) entry which is preliminary data.</text>
</comment>
<proteinExistence type="predicted"/>
<evidence type="ECO:0000256" key="1">
    <source>
        <dbReference type="SAM" id="MobiDB-lite"/>
    </source>
</evidence>
<sequence>MTKDKARKRAVRDVIAETGESYTRVQRRLVDDTAGVRDGHPVDTVPQEAPSDVASKVESGADGMIDSDEDNLVVSIVVGGELRLFVFPDWTVGGQCTARTRRGARCNNIAFDGGQQAGYETFSTGTRLVSVYGPLPDDVARKYLIQRCRVHDNDDAEAFCVPEWQHFDPVRHRRLTFSPSLDNLPLVSGTVPSPEMLAAAVEADYSPQQRQRLMELLAKVGAGNSRRTATP</sequence>
<dbReference type="EMBL" id="JBHSQO010000002">
    <property type="protein sequence ID" value="MFC6088096.1"/>
    <property type="molecule type" value="Genomic_DNA"/>
</dbReference>
<protein>
    <submittedName>
        <fullName evidence="2">Uncharacterized protein</fullName>
    </submittedName>
</protein>
<feature type="region of interest" description="Disordered" evidence="1">
    <location>
        <begin position="33"/>
        <end position="54"/>
    </location>
</feature>
<evidence type="ECO:0000313" key="2">
    <source>
        <dbReference type="EMBL" id="MFC6088096.1"/>
    </source>
</evidence>
<accession>A0ABW1NXV9</accession>
<organism evidence="2 3">
    <name type="scientific">Saccharothrix lopnurensis</name>
    <dbReference type="NCBI Taxonomy" id="1670621"/>
    <lineage>
        <taxon>Bacteria</taxon>
        <taxon>Bacillati</taxon>
        <taxon>Actinomycetota</taxon>
        <taxon>Actinomycetes</taxon>
        <taxon>Pseudonocardiales</taxon>
        <taxon>Pseudonocardiaceae</taxon>
        <taxon>Saccharothrix</taxon>
    </lineage>
</organism>
<gene>
    <name evidence="2" type="ORF">ACFP3R_02310</name>
</gene>